<feature type="non-terminal residue" evidence="15">
    <location>
        <position position="1"/>
    </location>
</feature>
<accession>F0YHY0</accession>
<dbReference type="FunFam" id="3.40.50.720:FF:000009">
    <property type="entry name" value="Fatty oxidation complex, alpha subunit"/>
    <property type="match status" value="1"/>
</dbReference>
<feature type="domain" description="3-hydroxyacyl-CoA dehydrogenase NAD binding" evidence="13">
    <location>
        <begin position="10"/>
        <end position="194"/>
    </location>
</feature>
<evidence type="ECO:0000313" key="15">
    <source>
        <dbReference type="EMBL" id="EGB05338.1"/>
    </source>
</evidence>
<feature type="binding site" evidence="11">
    <location>
        <begin position="15"/>
        <end position="20"/>
    </location>
    <ligand>
        <name>NAD(+)</name>
        <dbReference type="ChEBI" id="CHEBI:57540"/>
    </ligand>
</feature>
<dbReference type="InterPro" id="IPR006108">
    <property type="entry name" value="3HC_DH_C"/>
</dbReference>
<dbReference type="Proteomes" id="UP000002729">
    <property type="component" value="Unassembled WGS sequence"/>
</dbReference>
<dbReference type="PIRSF" id="PIRSF000105">
    <property type="entry name" value="HCDH"/>
    <property type="match status" value="1"/>
</dbReference>
<evidence type="ECO:0000256" key="5">
    <source>
        <dbReference type="ARBA" id="ARBA00023002"/>
    </source>
</evidence>
<dbReference type="OMA" id="MAHPMGP"/>
<evidence type="ECO:0000259" key="12">
    <source>
        <dbReference type="Pfam" id="PF00725"/>
    </source>
</evidence>
<dbReference type="KEGG" id="aaf:AURANDRAFT_60274"/>
<keyword evidence="7" id="KW-0443">Lipid metabolism</keyword>
<evidence type="ECO:0000256" key="1">
    <source>
        <dbReference type="ARBA" id="ARBA00004305"/>
    </source>
</evidence>
<feature type="binding site" evidence="11">
    <location>
        <position position="103"/>
    </location>
    <ligand>
        <name>NAD(+)</name>
        <dbReference type="ChEBI" id="CHEBI:57540"/>
    </ligand>
</feature>
<dbReference type="EMBL" id="GL833323">
    <property type="protein sequence ID" value="EGB02766.1"/>
    <property type="molecule type" value="Genomic_DNA"/>
</dbReference>
<comment type="pathway">
    <text evidence="2">Lipid metabolism; fatty acid beta-oxidation.</text>
</comment>
<keyword evidence="8" id="KW-0496">Mitochondrion</keyword>
<dbReference type="Gene3D" id="1.10.1040.10">
    <property type="entry name" value="N-(1-d-carboxylethyl)-l-norvaline Dehydrogenase, domain 2"/>
    <property type="match status" value="1"/>
</dbReference>
<dbReference type="InterPro" id="IPR036291">
    <property type="entry name" value="NAD(P)-bd_dom_sf"/>
</dbReference>
<organism evidence="16">
    <name type="scientific">Aureococcus anophagefferens</name>
    <name type="common">Harmful bloom alga</name>
    <dbReference type="NCBI Taxonomy" id="44056"/>
    <lineage>
        <taxon>Eukaryota</taxon>
        <taxon>Sar</taxon>
        <taxon>Stramenopiles</taxon>
        <taxon>Ochrophyta</taxon>
        <taxon>Pelagophyceae</taxon>
        <taxon>Pelagomonadales</taxon>
        <taxon>Pelagomonadaceae</taxon>
        <taxon>Aureococcus</taxon>
    </lineage>
</organism>
<feature type="site" description="Important for catalytic activity" evidence="10">
    <location>
        <position position="151"/>
    </location>
</feature>
<feature type="binding site" evidence="11">
    <location>
        <position position="154"/>
    </location>
    <ligand>
        <name>NAD(+)</name>
        <dbReference type="ChEBI" id="CHEBI:57540"/>
    </ligand>
</feature>
<comment type="catalytic activity">
    <reaction evidence="9">
        <text>a (3S)-3-hydroxyacyl-CoA + NAD(+) = a 3-oxoacyl-CoA + NADH + H(+)</text>
        <dbReference type="Rhea" id="RHEA:22432"/>
        <dbReference type="ChEBI" id="CHEBI:15378"/>
        <dbReference type="ChEBI" id="CHEBI:57318"/>
        <dbReference type="ChEBI" id="CHEBI:57540"/>
        <dbReference type="ChEBI" id="CHEBI:57945"/>
        <dbReference type="ChEBI" id="CHEBI:90726"/>
        <dbReference type="EC" id="1.1.1.35"/>
    </reaction>
</comment>
<dbReference type="eggNOG" id="KOG2304">
    <property type="taxonomic scope" value="Eukaryota"/>
</dbReference>
<evidence type="ECO:0000256" key="9">
    <source>
        <dbReference type="ARBA" id="ARBA00049556"/>
    </source>
</evidence>
<dbReference type="EMBL" id="GL833142">
    <property type="protein sequence ID" value="EGB05338.1"/>
    <property type="molecule type" value="Genomic_DNA"/>
</dbReference>
<proteinExistence type="inferred from homology"/>
<evidence type="ECO:0000256" key="3">
    <source>
        <dbReference type="ARBA" id="ARBA00009463"/>
    </source>
</evidence>
<feature type="domain" description="3-hydroxyacyl-CoA dehydrogenase C-terminal" evidence="12">
    <location>
        <begin position="197"/>
        <end position="294"/>
    </location>
</feature>
<dbReference type="KEGG" id="aaf:AURANDRAFT_60388"/>
<evidence type="ECO:0000256" key="11">
    <source>
        <dbReference type="PIRSR" id="PIRSR000105-2"/>
    </source>
</evidence>
<dbReference type="InterPro" id="IPR022694">
    <property type="entry name" value="3-OHacyl-CoA_DH"/>
</dbReference>
<dbReference type="AlphaFoldDB" id="F0YHY0"/>
<evidence type="ECO:0000259" key="13">
    <source>
        <dbReference type="Pfam" id="PF02737"/>
    </source>
</evidence>
<evidence type="ECO:0000256" key="4">
    <source>
        <dbReference type="ARBA" id="ARBA00022832"/>
    </source>
</evidence>
<keyword evidence="6 11" id="KW-0520">NAD</keyword>
<dbReference type="InterPro" id="IPR052242">
    <property type="entry name" value="Mito_3-hydroxyacyl-CoA_DH"/>
</dbReference>
<protein>
    <recommendedName>
        <fullName evidence="17">3-hydroxyacyl-CoA dehydrogenase</fullName>
    </recommendedName>
</protein>
<dbReference type="OrthoDB" id="5958943at2759"/>
<evidence type="ECO:0000256" key="10">
    <source>
        <dbReference type="PIRSR" id="PIRSR000105-1"/>
    </source>
</evidence>
<dbReference type="RefSeq" id="XP_009042535.1">
    <property type="nucleotide sequence ID" value="XM_009044287.1"/>
</dbReference>
<evidence type="ECO:0000313" key="14">
    <source>
        <dbReference type="EMBL" id="EGB02766.1"/>
    </source>
</evidence>
<feature type="binding site" evidence="11">
    <location>
        <position position="38"/>
    </location>
    <ligand>
        <name>NAD(+)</name>
        <dbReference type="ChEBI" id="CHEBI:57540"/>
    </ligand>
</feature>
<dbReference type="GO" id="GO:0070403">
    <property type="term" value="F:NAD+ binding"/>
    <property type="evidence" value="ECO:0007669"/>
    <property type="project" value="InterPro"/>
</dbReference>
<dbReference type="InterPro" id="IPR008927">
    <property type="entry name" value="6-PGluconate_DH-like_C_sf"/>
</dbReference>
<dbReference type="InterPro" id="IPR013328">
    <property type="entry name" value="6PGD_dom2"/>
</dbReference>
<feature type="binding site" evidence="11">
    <location>
        <position position="108"/>
    </location>
    <ligand>
        <name>NAD(+)</name>
        <dbReference type="ChEBI" id="CHEBI:57540"/>
    </ligand>
</feature>
<name>F0YHY0_AURAN</name>
<dbReference type="Gene3D" id="3.40.50.720">
    <property type="entry name" value="NAD(P)-binding Rossmann-like Domain"/>
    <property type="match status" value="1"/>
</dbReference>
<reference evidence="15 16" key="1">
    <citation type="journal article" date="2011" name="Proc. Natl. Acad. Sci. U.S.A.">
        <title>Niche of harmful alga Aureococcus anophagefferens revealed through ecogenomics.</title>
        <authorList>
            <person name="Gobler C.J."/>
            <person name="Berry D.L."/>
            <person name="Dyhrman S.T."/>
            <person name="Wilhelm S.W."/>
            <person name="Salamov A."/>
            <person name="Lobanov A.V."/>
            <person name="Zhang Y."/>
            <person name="Collier J.L."/>
            <person name="Wurch L.L."/>
            <person name="Kustka A.B."/>
            <person name="Dill B.D."/>
            <person name="Shah M."/>
            <person name="VerBerkmoes N.C."/>
            <person name="Kuo A."/>
            <person name="Terry A."/>
            <person name="Pangilinan J."/>
            <person name="Lindquist E.A."/>
            <person name="Lucas S."/>
            <person name="Paulsen I.T."/>
            <person name="Hattenrath-Lehmann T.K."/>
            <person name="Talmage S.C."/>
            <person name="Walker E.A."/>
            <person name="Koch F."/>
            <person name="Burson A.M."/>
            <person name="Marcoval M.A."/>
            <person name="Tang Y.Z."/>
            <person name="Lecleir G.R."/>
            <person name="Coyne K.J."/>
            <person name="Berg G.M."/>
            <person name="Bertrand E.M."/>
            <person name="Saito M.A."/>
            <person name="Gladyshev V.N."/>
            <person name="Grigoriev I.V."/>
        </authorList>
    </citation>
    <scope>NUCLEOTIDE SEQUENCE [LARGE SCALE GENOMIC DNA]</scope>
    <source>
        <strain evidence="16">CCMP 1984</strain>
        <strain evidence="15">CCMP1984</strain>
    </source>
</reference>
<gene>
    <name evidence="15" type="ORF">AURANDRAFT_60274</name>
    <name evidence="14" type="ORF">AURANDRAFT_60388</name>
</gene>
<keyword evidence="5" id="KW-0560">Oxidoreductase</keyword>
<feature type="binding site" evidence="11">
    <location>
        <position position="130"/>
    </location>
    <ligand>
        <name>NAD(+)</name>
        <dbReference type="ChEBI" id="CHEBI:57540"/>
    </ligand>
</feature>
<dbReference type="GeneID" id="20222968"/>
<dbReference type="PANTHER" id="PTHR43561:SF3">
    <property type="entry name" value="HYDROXYACYL-COENZYME A DEHYDROGENASE, MITOCHONDRIAL"/>
    <property type="match status" value="1"/>
</dbReference>
<dbReference type="GeneID" id="20222993"/>
<dbReference type="GO" id="GO:0005759">
    <property type="term" value="C:mitochondrial matrix"/>
    <property type="evidence" value="ECO:0007669"/>
    <property type="project" value="UniProtKB-SubCell"/>
</dbReference>
<dbReference type="GO" id="GO:0003857">
    <property type="term" value="F:(3S)-3-hydroxyacyl-CoA dehydrogenase (NAD+) activity"/>
    <property type="evidence" value="ECO:0007669"/>
    <property type="project" value="UniProtKB-EC"/>
</dbReference>
<dbReference type="SUPFAM" id="SSF51735">
    <property type="entry name" value="NAD(P)-binding Rossmann-fold domains"/>
    <property type="match status" value="1"/>
</dbReference>
<dbReference type="Pfam" id="PF00725">
    <property type="entry name" value="3HCDH"/>
    <property type="match status" value="1"/>
</dbReference>
<evidence type="ECO:0000256" key="7">
    <source>
        <dbReference type="ARBA" id="ARBA00023098"/>
    </source>
</evidence>
<dbReference type="SUPFAM" id="SSF48179">
    <property type="entry name" value="6-phosphogluconate dehydrogenase C-terminal domain-like"/>
    <property type="match status" value="1"/>
</dbReference>
<dbReference type="InParanoid" id="F0YHY0"/>
<sequence>SAPPVGEIAKVGVVGMGLMGHGIAQISAAAGTAVIGVDLNAEVLASGRRAIETSVGKLNARKAKKDPAFDADAAVAATLANLSYADSVDALADCDLVVEAIVEDAGVKAKFYADLGGRIKPGAIFASNTSSLKVTPMAVASGRPDRFVGLHYFNPVQLMRLVEVVKTDHTDPAVFDLVDGWARATGKTTVSCIDTPGFIVNRLLIPNISAALAMVERGDATVADVDAAMMLGAGHPMGPIQLADYVGLDTCHSILAGWAADYPEEQAFAVPPSLAKKVAENKLGRKNGEGYYVWADGPASTKPTGVSADPLIDERVAAAA</sequence>
<comment type="subcellular location">
    <subcellularLocation>
        <location evidence="1">Mitochondrion matrix</location>
    </subcellularLocation>
</comment>
<dbReference type="Pfam" id="PF02737">
    <property type="entry name" value="3HCDH_N"/>
    <property type="match status" value="1"/>
</dbReference>
<evidence type="ECO:0000256" key="8">
    <source>
        <dbReference type="ARBA" id="ARBA00023128"/>
    </source>
</evidence>
<feature type="binding site" evidence="11">
    <location>
        <position position="286"/>
    </location>
    <ligand>
        <name>NAD(+)</name>
        <dbReference type="ChEBI" id="CHEBI:57540"/>
    </ligand>
</feature>
<evidence type="ECO:0000256" key="6">
    <source>
        <dbReference type="ARBA" id="ARBA00023027"/>
    </source>
</evidence>
<evidence type="ECO:0000313" key="16">
    <source>
        <dbReference type="Proteomes" id="UP000002729"/>
    </source>
</evidence>
<dbReference type="GO" id="GO:0006635">
    <property type="term" value="P:fatty acid beta-oxidation"/>
    <property type="evidence" value="ECO:0007669"/>
    <property type="project" value="TreeGrafter"/>
</dbReference>
<evidence type="ECO:0000256" key="2">
    <source>
        <dbReference type="ARBA" id="ARBA00005005"/>
    </source>
</evidence>
<dbReference type="InterPro" id="IPR006176">
    <property type="entry name" value="3-OHacyl-CoA_DH_NAD-bd"/>
</dbReference>
<dbReference type="PANTHER" id="PTHR43561">
    <property type="match status" value="1"/>
</dbReference>
<dbReference type="RefSeq" id="XP_009039986.1">
    <property type="nucleotide sequence ID" value="XM_009041738.1"/>
</dbReference>
<evidence type="ECO:0008006" key="17">
    <source>
        <dbReference type="Google" id="ProtNLM"/>
    </source>
</evidence>
<keyword evidence="4" id="KW-0276">Fatty acid metabolism</keyword>
<comment type="similarity">
    <text evidence="3">Belongs to the 3-hydroxyacyl-CoA dehydrogenase family.</text>
</comment>
<keyword evidence="16" id="KW-1185">Reference proteome</keyword>